<dbReference type="InterPro" id="IPR005334">
    <property type="entry name" value="Tctex-1-like"/>
</dbReference>
<dbReference type="GO" id="GO:0045505">
    <property type="term" value="F:dynein intermediate chain binding"/>
    <property type="evidence" value="ECO:0007669"/>
    <property type="project" value="TreeGrafter"/>
</dbReference>
<proteinExistence type="inferred from homology"/>
<name>A0A8J6C788_DIALT</name>
<dbReference type="FunFam" id="3.30.1140.40:FF:000003">
    <property type="entry name" value="tctex1 domain-containing protein 2"/>
    <property type="match status" value="1"/>
</dbReference>
<dbReference type="Gene3D" id="3.30.1140.40">
    <property type="entry name" value="Tctex-1"/>
    <property type="match status" value="1"/>
</dbReference>
<sequence>MAGDTAQEHALRPQYKDSFHPAQAKEILKQVLEGELKDKTYNPELTSQWCRAIADEIKKRLKELNLPRYKYVVNVAIAEQRGEGIRIGCRCFWDSDTDASAQEVFMNESLFCSAIAFGVYLY</sequence>
<dbReference type="GO" id="GO:0005737">
    <property type="term" value="C:cytoplasm"/>
    <property type="evidence" value="ECO:0007669"/>
    <property type="project" value="TreeGrafter"/>
</dbReference>
<gene>
    <name evidence="2" type="ORF">KFE25_011303</name>
</gene>
<dbReference type="AlphaFoldDB" id="A0A8J6C788"/>
<keyword evidence="3" id="KW-1185">Reference proteome</keyword>
<dbReference type="GO" id="GO:0005868">
    <property type="term" value="C:cytoplasmic dynein complex"/>
    <property type="evidence" value="ECO:0007669"/>
    <property type="project" value="TreeGrafter"/>
</dbReference>
<dbReference type="OrthoDB" id="10260741at2759"/>
<dbReference type="CDD" id="cd21459">
    <property type="entry name" value="DLC-like_TCTEX1D2"/>
    <property type="match status" value="1"/>
</dbReference>
<dbReference type="Proteomes" id="UP000751190">
    <property type="component" value="Unassembled WGS sequence"/>
</dbReference>
<dbReference type="GO" id="GO:0007018">
    <property type="term" value="P:microtubule-based movement"/>
    <property type="evidence" value="ECO:0007669"/>
    <property type="project" value="TreeGrafter"/>
</dbReference>
<comment type="caution">
    <text evidence="2">The sequence shown here is derived from an EMBL/GenBank/DDBJ whole genome shotgun (WGS) entry which is preliminary data.</text>
</comment>
<dbReference type="PANTHER" id="PTHR21255:SF7">
    <property type="entry name" value="DYNEIN LIGHT CHAIN TCTEX-TYPE PROTEIN 2B"/>
    <property type="match status" value="1"/>
</dbReference>
<dbReference type="Pfam" id="PF03645">
    <property type="entry name" value="Tctex-1"/>
    <property type="match status" value="1"/>
</dbReference>
<evidence type="ECO:0000313" key="2">
    <source>
        <dbReference type="EMBL" id="KAG8457448.1"/>
    </source>
</evidence>
<evidence type="ECO:0008006" key="4">
    <source>
        <dbReference type="Google" id="ProtNLM"/>
    </source>
</evidence>
<evidence type="ECO:0000313" key="3">
    <source>
        <dbReference type="Proteomes" id="UP000751190"/>
    </source>
</evidence>
<protein>
    <recommendedName>
        <fullName evidence="4">Tctex1 domain-containing protein 2</fullName>
    </recommendedName>
</protein>
<evidence type="ECO:0000256" key="1">
    <source>
        <dbReference type="ARBA" id="ARBA00005361"/>
    </source>
</evidence>
<dbReference type="OMA" id="YVIRPNF"/>
<dbReference type="EMBL" id="JAGTXO010000070">
    <property type="protein sequence ID" value="KAG8457448.1"/>
    <property type="molecule type" value="Genomic_DNA"/>
</dbReference>
<dbReference type="PANTHER" id="PTHR21255">
    <property type="entry name" value="T-COMPLEX-ASSOCIATED-TESTIS-EXPRESSED 1/ DYNEIN LIGHT CHAIN"/>
    <property type="match status" value="1"/>
</dbReference>
<comment type="similarity">
    <text evidence="1">Belongs to the dynein light chain Tctex-type family.</text>
</comment>
<organism evidence="2 3">
    <name type="scientific">Diacronema lutheri</name>
    <name type="common">Unicellular marine alga</name>
    <name type="synonym">Monochrysis lutheri</name>
    <dbReference type="NCBI Taxonomy" id="2081491"/>
    <lineage>
        <taxon>Eukaryota</taxon>
        <taxon>Haptista</taxon>
        <taxon>Haptophyta</taxon>
        <taxon>Pavlovophyceae</taxon>
        <taxon>Pavlovales</taxon>
        <taxon>Pavlovaceae</taxon>
        <taxon>Diacronema</taxon>
    </lineage>
</organism>
<reference evidence="2" key="1">
    <citation type="submission" date="2021-05" db="EMBL/GenBank/DDBJ databases">
        <title>The genome of the haptophyte Pavlova lutheri (Diacronema luteri, Pavlovales) - a model for lipid biosynthesis in eukaryotic algae.</title>
        <authorList>
            <person name="Hulatt C.J."/>
            <person name="Posewitz M.C."/>
        </authorList>
    </citation>
    <scope>NUCLEOTIDE SEQUENCE</scope>
    <source>
        <strain evidence="2">NIVA-4/92</strain>
    </source>
</reference>
<dbReference type="InterPro" id="IPR038586">
    <property type="entry name" value="Tctex-1-like_sf"/>
</dbReference>
<accession>A0A8J6C788</accession>